<dbReference type="InterPro" id="IPR012373">
    <property type="entry name" value="Ferrdict_sens_TM"/>
</dbReference>
<dbReference type="Gene3D" id="2.60.120.1440">
    <property type="match status" value="1"/>
</dbReference>
<dbReference type="InterPro" id="IPR006860">
    <property type="entry name" value="FecR"/>
</dbReference>
<dbReference type="InterPro" id="IPR032623">
    <property type="entry name" value="FecR_N"/>
</dbReference>
<dbReference type="PANTHER" id="PTHR30273:SF2">
    <property type="entry name" value="PROTEIN FECR"/>
    <property type="match status" value="1"/>
</dbReference>
<gene>
    <name evidence="4" type="ORF">CRD36_10140</name>
</gene>
<feature type="transmembrane region" description="Helical" evidence="1">
    <location>
        <begin position="96"/>
        <end position="114"/>
    </location>
</feature>
<keyword evidence="5" id="KW-1185">Reference proteome</keyword>
<dbReference type="PIRSF" id="PIRSF018266">
    <property type="entry name" value="FecR"/>
    <property type="match status" value="1"/>
</dbReference>
<dbReference type="Gene3D" id="3.55.50.30">
    <property type="match status" value="1"/>
</dbReference>
<evidence type="ECO:0000313" key="5">
    <source>
        <dbReference type="Proteomes" id="UP000229730"/>
    </source>
</evidence>
<keyword evidence="1" id="KW-1133">Transmembrane helix</keyword>
<evidence type="ECO:0000259" key="2">
    <source>
        <dbReference type="Pfam" id="PF04773"/>
    </source>
</evidence>
<keyword evidence="1" id="KW-0472">Membrane</keyword>
<accession>A0A2G4YR25</accession>
<dbReference type="Pfam" id="PF16220">
    <property type="entry name" value="DUF4880"/>
    <property type="match status" value="1"/>
</dbReference>
<dbReference type="EMBL" id="PDEM01000022">
    <property type="protein sequence ID" value="PHZ84781.1"/>
    <property type="molecule type" value="Genomic_DNA"/>
</dbReference>
<dbReference type="Proteomes" id="UP000229730">
    <property type="component" value="Unassembled WGS sequence"/>
</dbReference>
<sequence>MTIKSEYRKAVPEDIREEARSWLTLFHCEETNEGDQRLFSEWLNSSEMHAIAFAEAERLWNELPFASEVLKDPTGNVVSLKRSNANAVSSFFNRRGAMAAIAASILVVIGITLISQRSAVSTKVYQTAIAEIKDVMLADGTKVTLNADSRLEVSIFDKSREVKLRGGAFFDVARDEGRLFRVAVAGTEVRVLGTAFEVWEGPRTVRVSVTRGKVQVTEEPNEMASIREGEVNPSSVMLTAGNQVVTSLNGQAGKIQSFDSESTLAWRKGHLIYIDAPLEDIVADVNRYRKKKIYITDAALAAMRITTAFKVDQTDKMLAGVMASHALMIEEKKSGIYIQPKN</sequence>
<proteinExistence type="predicted"/>
<dbReference type="RefSeq" id="WP_099472834.1">
    <property type="nucleotide sequence ID" value="NZ_CP041025.1"/>
</dbReference>
<dbReference type="InParanoid" id="A0A2G4YR25"/>
<evidence type="ECO:0000259" key="3">
    <source>
        <dbReference type="Pfam" id="PF16220"/>
    </source>
</evidence>
<dbReference type="OrthoDB" id="636724at2"/>
<comment type="caution">
    <text evidence="4">The sequence shown here is derived from an EMBL/GenBank/DDBJ whole genome shotgun (WGS) entry which is preliminary data.</text>
</comment>
<dbReference type="Pfam" id="PF04773">
    <property type="entry name" value="FecR"/>
    <property type="match status" value="1"/>
</dbReference>
<reference evidence="4 5" key="1">
    <citation type="submission" date="2017-10" db="EMBL/GenBank/DDBJ databases">
        <title>Frigbacter circumglobatus gen. nov. sp. nov., isolated from sediment cultured in situ.</title>
        <authorList>
            <person name="Zhao Z."/>
        </authorList>
    </citation>
    <scope>NUCLEOTIDE SEQUENCE [LARGE SCALE GENOMIC DNA]</scope>
    <source>
        <strain evidence="4 5">ZYL</strain>
    </source>
</reference>
<dbReference type="PANTHER" id="PTHR30273">
    <property type="entry name" value="PERIPLASMIC SIGNAL SENSOR AND SIGMA FACTOR ACTIVATOR FECR-RELATED"/>
    <property type="match status" value="1"/>
</dbReference>
<keyword evidence="1" id="KW-0812">Transmembrane</keyword>
<evidence type="ECO:0000313" key="4">
    <source>
        <dbReference type="EMBL" id="PHZ84781.1"/>
    </source>
</evidence>
<feature type="domain" description="FecR N-terminal" evidence="3">
    <location>
        <begin position="17"/>
        <end position="59"/>
    </location>
</feature>
<evidence type="ECO:0000256" key="1">
    <source>
        <dbReference type="SAM" id="Phobius"/>
    </source>
</evidence>
<protein>
    <recommendedName>
        <fullName evidence="6">FecR protein domain-containing protein</fullName>
    </recommendedName>
</protein>
<dbReference type="AlphaFoldDB" id="A0A2G4YR25"/>
<dbReference type="GO" id="GO:0016989">
    <property type="term" value="F:sigma factor antagonist activity"/>
    <property type="evidence" value="ECO:0007669"/>
    <property type="project" value="TreeGrafter"/>
</dbReference>
<evidence type="ECO:0008006" key="6">
    <source>
        <dbReference type="Google" id="ProtNLM"/>
    </source>
</evidence>
<feature type="domain" description="FecR protein" evidence="2">
    <location>
        <begin position="124"/>
        <end position="215"/>
    </location>
</feature>
<name>A0A2G4YR25_9PROT</name>
<organism evidence="4 5">
    <name type="scientific">Paremcibacter congregatus</name>
    <dbReference type="NCBI Taxonomy" id="2043170"/>
    <lineage>
        <taxon>Bacteria</taxon>
        <taxon>Pseudomonadati</taxon>
        <taxon>Pseudomonadota</taxon>
        <taxon>Alphaproteobacteria</taxon>
        <taxon>Emcibacterales</taxon>
        <taxon>Emcibacteraceae</taxon>
        <taxon>Paremcibacter</taxon>
    </lineage>
</organism>